<accession>A0A6J4GCE5</accession>
<dbReference type="SMART" id="SM00342">
    <property type="entry name" value="HTH_ARAC"/>
    <property type="match status" value="1"/>
</dbReference>
<protein>
    <recommendedName>
        <fullName evidence="4">HTH araC/xylS-type domain-containing protein</fullName>
    </recommendedName>
</protein>
<dbReference type="AlphaFoldDB" id="A0A6J4GCE5"/>
<dbReference type="InterPro" id="IPR018060">
    <property type="entry name" value="HTH_AraC"/>
</dbReference>
<keyword evidence="2" id="KW-0238">DNA-binding</keyword>
<dbReference type="InterPro" id="IPR003313">
    <property type="entry name" value="AraC-bd"/>
</dbReference>
<dbReference type="GO" id="GO:0003700">
    <property type="term" value="F:DNA-binding transcription factor activity"/>
    <property type="evidence" value="ECO:0007669"/>
    <property type="project" value="InterPro"/>
</dbReference>
<evidence type="ECO:0000256" key="3">
    <source>
        <dbReference type="ARBA" id="ARBA00023163"/>
    </source>
</evidence>
<dbReference type="PROSITE" id="PS01124">
    <property type="entry name" value="HTH_ARAC_FAMILY_2"/>
    <property type="match status" value="1"/>
</dbReference>
<evidence type="ECO:0000259" key="4">
    <source>
        <dbReference type="PROSITE" id="PS01124"/>
    </source>
</evidence>
<dbReference type="PANTHER" id="PTHR43280">
    <property type="entry name" value="ARAC-FAMILY TRANSCRIPTIONAL REGULATOR"/>
    <property type="match status" value="1"/>
</dbReference>
<dbReference type="Pfam" id="PF02311">
    <property type="entry name" value="AraC_binding"/>
    <property type="match status" value="1"/>
</dbReference>
<dbReference type="GO" id="GO:0043565">
    <property type="term" value="F:sequence-specific DNA binding"/>
    <property type="evidence" value="ECO:0007669"/>
    <property type="project" value="InterPro"/>
</dbReference>
<feature type="domain" description="HTH araC/xylS-type" evidence="4">
    <location>
        <begin position="194"/>
        <end position="292"/>
    </location>
</feature>
<dbReference type="EMBL" id="CADCSU010000064">
    <property type="protein sequence ID" value="CAA9196861.1"/>
    <property type="molecule type" value="Genomic_DNA"/>
</dbReference>
<evidence type="ECO:0000313" key="5">
    <source>
        <dbReference type="EMBL" id="CAA9196861.1"/>
    </source>
</evidence>
<dbReference type="SUPFAM" id="SSF46689">
    <property type="entry name" value="Homeodomain-like"/>
    <property type="match status" value="1"/>
</dbReference>
<dbReference type="InterPro" id="IPR037923">
    <property type="entry name" value="HTH-like"/>
</dbReference>
<dbReference type="SUPFAM" id="SSF51215">
    <property type="entry name" value="Regulatory protein AraC"/>
    <property type="match status" value="1"/>
</dbReference>
<reference evidence="5 6" key="1">
    <citation type="submission" date="2020-02" db="EMBL/GenBank/DDBJ databases">
        <authorList>
            <person name="Criscuolo A."/>
        </authorList>
    </citation>
    <scope>NUCLEOTIDE SEQUENCE [LARGE SCALE GENOMIC DNA]</scope>
    <source>
        <strain evidence="5">CIP105534</strain>
    </source>
</reference>
<evidence type="ECO:0000256" key="1">
    <source>
        <dbReference type="ARBA" id="ARBA00023015"/>
    </source>
</evidence>
<keyword evidence="6" id="KW-1185">Reference proteome</keyword>
<dbReference type="PANTHER" id="PTHR43280:SF32">
    <property type="entry name" value="TRANSCRIPTIONAL REGULATORY PROTEIN"/>
    <property type="match status" value="1"/>
</dbReference>
<name>A0A6J4GCE5_9FLAO</name>
<keyword evidence="1" id="KW-0805">Transcription regulation</keyword>
<keyword evidence="3" id="KW-0804">Transcription</keyword>
<organism evidence="5 6">
    <name type="scientific">Flavobacterium bizetiae</name>
    <dbReference type="NCBI Taxonomy" id="2704140"/>
    <lineage>
        <taxon>Bacteria</taxon>
        <taxon>Pseudomonadati</taxon>
        <taxon>Bacteroidota</taxon>
        <taxon>Flavobacteriia</taxon>
        <taxon>Flavobacteriales</taxon>
        <taxon>Flavobacteriaceae</taxon>
        <taxon>Flavobacterium</taxon>
    </lineage>
</organism>
<proteinExistence type="predicted"/>
<evidence type="ECO:0000313" key="6">
    <source>
        <dbReference type="Proteomes" id="UP000479938"/>
    </source>
</evidence>
<dbReference type="Proteomes" id="UP000479938">
    <property type="component" value="Unassembled WGS sequence"/>
</dbReference>
<dbReference type="InterPro" id="IPR009057">
    <property type="entry name" value="Homeodomain-like_sf"/>
</dbReference>
<dbReference type="Pfam" id="PF12833">
    <property type="entry name" value="HTH_18"/>
    <property type="match status" value="1"/>
</dbReference>
<evidence type="ECO:0000256" key="2">
    <source>
        <dbReference type="ARBA" id="ARBA00023125"/>
    </source>
</evidence>
<sequence>MVLELYLMNIKRSEIKKIVQKAEDKNLSFRVFDLENELLKNYQQPHKNDHFFIIIVEKGQVEIQIEDKIHFLKAGKISIVFPEQICYISHFSDDLTGKIILFEEVLFCSDILKNELSPYNVNLSANLNCTALPNQEFEEAVTLIKSIQNIYNKPSLVKKEQARFYIKVFLLGLIESVHGQHPVLHQKTNQHIYIGFKKLLNQQYRSERTVQYYASQLSISPKKLNEITKKHCGETAINAIHNRILTEIKRQLLFSDLSHKEIAFDLGFSSPSALNKFVRAKLKETPTELQQELAQIYTA</sequence>
<gene>
    <name evidence="5" type="ORF">FLA105534_01374</name>
</gene>
<dbReference type="Gene3D" id="1.10.10.60">
    <property type="entry name" value="Homeodomain-like"/>
    <property type="match status" value="1"/>
</dbReference>